<keyword evidence="1" id="KW-0175">Coiled coil</keyword>
<keyword evidence="6" id="KW-1185">Reference proteome</keyword>
<dbReference type="AlphaFoldDB" id="A0A1L7WV52"/>
<reference evidence="5 6" key="1">
    <citation type="submission" date="2016-03" db="EMBL/GenBank/DDBJ databases">
        <authorList>
            <person name="Ploux O."/>
        </authorList>
    </citation>
    <scope>NUCLEOTIDE SEQUENCE [LARGE SCALE GENOMIC DNA]</scope>
    <source>
        <strain evidence="5 6">UAMH 11012</strain>
    </source>
</reference>
<proteinExistence type="predicted"/>
<gene>
    <name evidence="5" type="ORF">PAC_06545</name>
</gene>
<feature type="transmembrane region" description="Helical" evidence="3">
    <location>
        <begin position="500"/>
        <end position="526"/>
    </location>
</feature>
<keyword evidence="3" id="KW-0812">Transmembrane</keyword>
<feature type="coiled-coil region" evidence="1">
    <location>
        <begin position="427"/>
        <end position="490"/>
    </location>
</feature>
<name>A0A1L7WV52_9HELO</name>
<keyword evidence="3" id="KW-1133">Transmembrane helix</keyword>
<evidence type="ECO:0000256" key="2">
    <source>
        <dbReference type="SAM" id="MobiDB-lite"/>
    </source>
</evidence>
<dbReference type="Gene3D" id="1.20.58.340">
    <property type="entry name" value="Magnesium transport protein CorA, transmembrane region"/>
    <property type="match status" value="1"/>
</dbReference>
<evidence type="ECO:0000256" key="1">
    <source>
        <dbReference type="SAM" id="Coils"/>
    </source>
</evidence>
<accession>A0A1L7WV52</accession>
<feature type="transmembrane region" description="Helical" evidence="3">
    <location>
        <begin position="546"/>
        <end position="568"/>
    </location>
</feature>
<evidence type="ECO:0000259" key="4">
    <source>
        <dbReference type="Pfam" id="PF26616"/>
    </source>
</evidence>
<evidence type="ECO:0000313" key="5">
    <source>
        <dbReference type="EMBL" id="CZR56656.1"/>
    </source>
</evidence>
<dbReference type="Proteomes" id="UP000184330">
    <property type="component" value="Unassembled WGS sequence"/>
</dbReference>
<organism evidence="5 6">
    <name type="scientific">Phialocephala subalpina</name>
    <dbReference type="NCBI Taxonomy" id="576137"/>
    <lineage>
        <taxon>Eukaryota</taxon>
        <taxon>Fungi</taxon>
        <taxon>Dikarya</taxon>
        <taxon>Ascomycota</taxon>
        <taxon>Pezizomycotina</taxon>
        <taxon>Leotiomycetes</taxon>
        <taxon>Helotiales</taxon>
        <taxon>Mollisiaceae</taxon>
        <taxon>Phialocephala</taxon>
        <taxon>Phialocephala fortinii species complex</taxon>
    </lineage>
</organism>
<feature type="region of interest" description="Disordered" evidence="2">
    <location>
        <begin position="288"/>
        <end position="311"/>
    </location>
</feature>
<feature type="domain" description="CorA-like transporter" evidence="4">
    <location>
        <begin position="10"/>
        <end position="284"/>
    </location>
</feature>
<dbReference type="EMBL" id="FJOG01000008">
    <property type="protein sequence ID" value="CZR56656.1"/>
    <property type="molecule type" value="Genomic_DNA"/>
</dbReference>
<sequence length="593" mass="68365">MTDNDAFRGSVASFDDYPKNLVHHNTYYHILQAYADRLTKEDDRLFCNENETDVELWEYKVEPTGFVSCNPKTLEELRTHVAGLHLFAQDDPQCRFMFVYAGHSRAKLRITKTMLTTVLTYHQAMAPFVDFLFSFGKQKYPRDFHFSGVYHESHFTNDQQILNLPDLGRSGKDFQLCYNLKSAESSGEHPRTSWSVRILAVLHSFDVVTGKSFWTIVKGDELIKKRIKAATSPTNPSHAVTSSSSESFCSTLAIHLIIFDWCREEWRWYISYLEDLQETITRRALSTSFDRPSNQTSIHPTDRAETSTPGKLQRTVTQFVQRVASATGTLPPPLTQASSSYPAPPPREYEPDLRNTEIFSISDLQSVTHYEEKFKELLLVIRSNIKIVTDVQQYYLELVDCPEFPDEIKLGSKKKLREFEKTVASIINDLEMQYSRADNLLSTLTNRKALLNGILDYRSMEASKRFAENAEASTREMQIMTEEMNTLAQKTKQETVSMRIITLVTLFFLPGTFISTIMSTDILQYSRIDGTNSYEEDYSSEALKRYVSITIPLMAVTFAAWYIMYFWIDRRQHVKSLRRRMEKILPHGGSAKV</sequence>
<dbReference type="InterPro" id="IPR058257">
    <property type="entry name" value="CorA-like_dom"/>
</dbReference>
<evidence type="ECO:0000256" key="3">
    <source>
        <dbReference type="SAM" id="Phobius"/>
    </source>
</evidence>
<dbReference type="STRING" id="576137.A0A1L7WV52"/>
<dbReference type="Pfam" id="PF26616">
    <property type="entry name" value="CorA-like"/>
    <property type="match status" value="1"/>
</dbReference>
<feature type="compositionally biased region" description="Polar residues" evidence="2">
    <location>
        <begin position="288"/>
        <end position="299"/>
    </location>
</feature>
<dbReference type="OrthoDB" id="5396681at2759"/>
<protein>
    <recommendedName>
        <fullName evidence="4">CorA-like transporter domain-containing protein</fullName>
    </recommendedName>
</protein>
<feature type="region of interest" description="Disordered" evidence="2">
    <location>
        <begin position="328"/>
        <end position="347"/>
    </location>
</feature>
<keyword evidence="3" id="KW-0472">Membrane</keyword>
<evidence type="ECO:0000313" key="6">
    <source>
        <dbReference type="Proteomes" id="UP000184330"/>
    </source>
</evidence>